<accession>A0AAW2U118</accession>
<comment type="caution">
    <text evidence="1">The sequence shown here is derived from an EMBL/GenBank/DDBJ whole genome shotgun (WGS) entry which is preliminary data.</text>
</comment>
<gene>
    <name evidence="1" type="ORF">Sradi_1867500</name>
</gene>
<reference evidence="1" key="1">
    <citation type="submission" date="2020-06" db="EMBL/GenBank/DDBJ databases">
        <authorList>
            <person name="Li T."/>
            <person name="Hu X."/>
            <person name="Zhang T."/>
            <person name="Song X."/>
            <person name="Zhang H."/>
            <person name="Dai N."/>
            <person name="Sheng W."/>
            <person name="Hou X."/>
            <person name="Wei L."/>
        </authorList>
    </citation>
    <scope>NUCLEOTIDE SEQUENCE</scope>
    <source>
        <strain evidence="1">G02</strain>
        <tissue evidence="1">Leaf</tissue>
    </source>
</reference>
<dbReference type="EMBL" id="JACGWJ010000007">
    <property type="protein sequence ID" value="KAL0409331.1"/>
    <property type="molecule type" value="Genomic_DNA"/>
</dbReference>
<proteinExistence type="predicted"/>
<sequence length="249" mass="27386">MADTQAEVVGVTATMAGATEDARGTHNEKLELHGADHPGMILASAPLTGEHVSGGVLHKTERVVGRICCAYAYTTVHLWGCTFGVSKAITEQALFNQLMQFLMGLTDEFDNVKNQLLVMDPVLTVNRAYAMVSRVERQKEVHMELEQIDNVAMNTKVGYRRDGMVKGGQRKKGYVDKHNNIVTTVRERKIAIEKKDTSEILLQELIKLVIGGLQPIGQEPLQANYAAQFDDFAGNDCAFVTHGDNVLNS</sequence>
<protein>
    <submittedName>
        <fullName evidence="1">Uncharacterized protein</fullName>
    </submittedName>
</protein>
<organism evidence="1">
    <name type="scientific">Sesamum radiatum</name>
    <name type="common">Black benniseed</name>
    <dbReference type="NCBI Taxonomy" id="300843"/>
    <lineage>
        <taxon>Eukaryota</taxon>
        <taxon>Viridiplantae</taxon>
        <taxon>Streptophyta</taxon>
        <taxon>Embryophyta</taxon>
        <taxon>Tracheophyta</taxon>
        <taxon>Spermatophyta</taxon>
        <taxon>Magnoliopsida</taxon>
        <taxon>eudicotyledons</taxon>
        <taxon>Gunneridae</taxon>
        <taxon>Pentapetalae</taxon>
        <taxon>asterids</taxon>
        <taxon>lamiids</taxon>
        <taxon>Lamiales</taxon>
        <taxon>Pedaliaceae</taxon>
        <taxon>Sesamum</taxon>
    </lineage>
</organism>
<evidence type="ECO:0000313" key="1">
    <source>
        <dbReference type="EMBL" id="KAL0409331.1"/>
    </source>
</evidence>
<dbReference type="PANTHER" id="PTHR34222:SF99">
    <property type="entry name" value="PROTEIN, PUTATIVE-RELATED"/>
    <property type="match status" value="1"/>
</dbReference>
<name>A0AAW2U118_SESRA</name>
<dbReference type="PANTHER" id="PTHR34222">
    <property type="entry name" value="GAG_PRE-INTEGRS DOMAIN-CONTAINING PROTEIN"/>
    <property type="match status" value="1"/>
</dbReference>
<reference evidence="1" key="2">
    <citation type="journal article" date="2024" name="Plant">
        <title>Genomic evolution and insights into agronomic trait innovations of Sesamum species.</title>
        <authorList>
            <person name="Miao H."/>
            <person name="Wang L."/>
            <person name="Qu L."/>
            <person name="Liu H."/>
            <person name="Sun Y."/>
            <person name="Le M."/>
            <person name="Wang Q."/>
            <person name="Wei S."/>
            <person name="Zheng Y."/>
            <person name="Lin W."/>
            <person name="Duan Y."/>
            <person name="Cao H."/>
            <person name="Xiong S."/>
            <person name="Wang X."/>
            <person name="Wei L."/>
            <person name="Li C."/>
            <person name="Ma Q."/>
            <person name="Ju M."/>
            <person name="Zhao R."/>
            <person name="Li G."/>
            <person name="Mu C."/>
            <person name="Tian Q."/>
            <person name="Mei H."/>
            <person name="Zhang T."/>
            <person name="Gao T."/>
            <person name="Zhang H."/>
        </authorList>
    </citation>
    <scope>NUCLEOTIDE SEQUENCE</scope>
    <source>
        <strain evidence="1">G02</strain>
    </source>
</reference>
<dbReference type="AlphaFoldDB" id="A0AAW2U118"/>